<sequence>MTAIEQKEHFVCADGAQLRVIEWPALSADAPTVLLVHGYRANAHWWDCIVPELLGKCRMILPEFSGMGGSEARSEYARNQGAEDLCAVIEHLDLCPDWVLAHSWGGHQMAHVVRKMPERIGRLVWIDSFLMVDIDEELPDGPPIGNTRVYEDKDTAVARFRTSPPQPIPESVRQSLAANSLRKTPEGWVWSYDSALPMLEPQYEDEVLLKDLPVTSYYILAGSSPVVGPARAERIAALAGSKALITIAGGHHHVMLDAPDKLLATLKGLDNFPL</sequence>
<dbReference type="RefSeq" id="WP_168448922.1">
    <property type="nucleotide sequence ID" value="NZ_JAAWWK010000001.1"/>
</dbReference>
<keyword evidence="3" id="KW-1185">Reference proteome</keyword>
<dbReference type="PANTHER" id="PTHR43798:SF33">
    <property type="entry name" value="HYDROLASE, PUTATIVE (AFU_ORTHOLOGUE AFUA_2G14860)-RELATED"/>
    <property type="match status" value="1"/>
</dbReference>
<dbReference type="InterPro" id="IPR000073">
    <property type="entry name" value="AB_hydrolase_1"/>
</dbReference>
<dbReference type="SUPFAM" id="SSF53474">
    <property type="entry name" value="alpha/beta-Hydrolases"/>
    <property type="match status" value="1"/>
</dbReference>
<dbReference type="PANTHER" id="PTHR43798">
    <property type="entry name" value="MONOACYLGLYCEROL LIPASE"/>
    <property type="match status" value="1"/>
</dbReference>
<protein>
    <submittedName>
        <fullName evidence="2">Alpha/beta hydrolase</fullName>
    </submittedName>
</protein>
<evidence type="ECO:0000259" key="1">
    <source>
        <dbReference type="Pfam" id="PF12697"/>
    </source>
</evidence>
<dbReference type="EMBL" id="JAAWWK010000001">
    <property type="protein sequence ID" value="NKI16399.1"/>
    <property type="molecule type" value="Genomic_DNA"/>
</dbReference>
<name>A0ABX1GB65_9GAMM</name>
<dbReference type="Proteomes" id="UP000765845">
    <property type="component" value="Unassembled WGS sequence"/>
</dbReference>
<gene>
    <name evidence="2" type="ORF">HCU74_03090</name>
</gene>
<dbReference type="InterPro" id="IPR029058">
    <property type="entry name" value="AB_hydrolase_fold"/>
</dbReference>
<reference evidence="2 3" key="1">
    <citation type="submission" date="2020-04" db="EMBL/GenBank/DDBJ databases">
        <authorList>
            <person name="Yoon J."/>
        </authorList>
    </citation>
    <scope>NUCLEOTIDE SEQUENCE [LARGE SCALE GENOMIC DNA]</scope>
    <source>
        <strain evidence="2 3">KMU-166</strain>
    </source>
</reference>
<dbReference type="GO" id="GO:0016787">
    <property type="term" value="F:hydrolase activity"/>
    <property type="evidence" value="ECO:0007669"/>
    <property type="project" value="UniProtKB-KW"/>
</dbReference>
<dbReference type="Pfam" id="PF12697">
    <property type="entry name" value="Abhydrolase_6"/>
    <property type="match status" value="1"/>
</dbReference>
<organism evidence="2 3">
    <name type="scientific">Spongiibacter thalassae</name>
    <dbReference type="NCBI Taxonomy" id="2721624"/>
    <lineage>
        <taxon>Bacteria</taxon>
        <taxon>Pseudomonadati</taxon>
        <taxon>Pseudomonadota</taxon>
        <taxon>Gammaproteobacteria</taxon>
        <taxon>Cellvibrionales</taxon>
        <taxon>Spongiibacteraceae</taxon>
        <taxon>Spongiibacter</taxon>
    </lineage>
</organism>
<evidence type="ECO:0000313" key="3">
    <source>
        <dbReference type="Proteomes" id="UP000765845"/>
    </source>
</evidence>
<dbReference type="InterPro" id="IPR050266">
    <property type="entry name" value="AB_hydrolase_sf"/>
</dbReference>
<feature type="domain" description="AB hydrolase-1" evidence="1">
    <location>
        <begin position="33"/>
        <end position="264"/>
    </location>
</feature>
<keyword evidence="2" id="KW-0378">Hydrolase</keyword>
<evidence type="ECO:0000313" key="2">
    <source>
        <dbReference type="EMBL" id="NKI16399.1"/>
    </source>
</evidence>
<comment type="caution">
    <text evidence="2">The sequence shown here is derived from an EMBL/GenBank/DDBJ whole genome shotgun (WGS) entry which is preliminary data.</text>
</comment>
<proteinExistence type="predicted"/>
<dbReference type="Gene3D" id="3.40.50.1820">
    <property type="entry name" value="alpha/beta hydrolase"/>
    <property type="match status" value="1"/>
</dbReference>
<accession>A0ABX1GB65</accession>